<sequence>MWRLRWHSKAHDDLCIRVSEGFPNILASRTSSIPAESGVTDRMQCRSLVTLLSVAFVTGEAAATVTAASPPACKCGPEDRCWPSEDAWARLSRSLDDRLIKTGPVAESCYPGAALNRTECDYVNKMWSDQDFMTSNPIGRPYPYNITCAPVDYTSGAVPGSCNLGISPRYAVNATERRHVLAAIGFSKRNNIRLVVTSTGHDLNGRSDGYGSLEIWLRNYRNGINFQKSYTSVNGCEKSDWTGGAIHIDGAYQWRDVYKIAKANNVIVVGGGAVSPGAIGGWPSGGGHGPATRNYGLGADQILEAQVVLADGRVVTANHCENHSLFKAMRGGGPGYGIVLSTTVKVYPNVGVVTVQHLEISPSPQVASPDNKHLLDAVAFMLQAYPGLNEAGYSGYAYWVRNFPIPFVGNSTSGYKHGFWAISKTLEEAEAAFAPVKAKLKAAFSDTLSITERYASYGDYWSFFEAESGLYDPAGTTSLLTSRLIDHVVVSDAAQVRNTVEVISGAPDEYTYNTVLLVSGGQVFVDGTEPDSLSGINPAWRRSPFAVITARGLPDGASGEVRRKIQHDITSVKGAALKRLAPDTAGYMNEGDRNDPDHIQAFYGDQYPGHLAAKQEYDPEDLFYCPTCVGSENWIERPDAPLCRR</sequence>
<evidence type="ECO:0000256" key="2">
    <source>
        <dbReference type="ARBA" id="ARBA00023002"/>
    </source>
</evidence>
<evidence type="ECO:0000313" key="4">
    <source>
        <dbReference type="EMBL" id="KAK8100634.1"/>
    </source>
</evidence>
<dbReference type="PANTHER" id="PTHR13878">
    <property type="entry name" value="GULONOLACTONE OXIDASE"/>
    <property type="match status" value="1"/>
</dbReference>
<reference evidence="4 5" key="1">
    <citation type="submission" date="2023-01" db="EMBL/GenBank/DDBJ databases">
        <title>Analysis of 21 Apiospora genomes using comparative genomics revels a genus with tremendous synthesis potential of carbohydrate active enzymes and secondary metabolites.</title>
        <authorList>
            <person name="Sorensen T."/>
        </authorList>
    </citation>
    <scope>NUCLEOTIDE SEQUENCE [LARGE SCALE GENOMIC DNA]</scope>
    <source>
        <strain evidence="4 5">CBS 117206</strain>
    </source>
</reference>
<dbReference type="InterPro" id="IPR016166">
    <property type="entry name" value="FAD-bd_PCMH"/>
</dbReference>
<feature type="domain" description="FAD-binding PCMH-type" evidence="3">
    <location>
        <begin position="164"/>
        <end position="349"/>
    </location>
</feature>
<keyword evidence="5" id="KW-1185">Reference proteome</keyword>
<proteinExistence type="inferred from homology"/>
<dbReference type="InterPro" id="IPR016169">
    <property type="entry name" value="FAD-bd_PCMH_sub2"/>
</dbReference>
<protein>
    <submittedName>
        <fullName evidence="4">6-hydroxy-D-nicotine oxidase</fullName>
    </submittedName>
</protein>
<dbReference type="EMBL" id="JAQQWP010000009">
    <property type="protein sequence ID" value="KAK8100634.1"/>
    <property type="molecule type" value="Genomic_DNA"/>
</dbReference>
<dbReference type="Pfam" id="PF01565">
    <property type="entry name" value="FAD_binding_4"/>
    <property type="match status" value="1"/>
</dbReference>
<dbReference type="GO" id="GO:0016491">
    <property type="term" value="F:oxidoreductase activity"/>
    <property type="evidence" value="ECO:0007669"/>
    <property type="project" value="UniProtKB-KW"/>
</dbReference>
<dbReference type="PROSITE" id="PS51387">
    <property type="entry name" value="FAD_PCMH"/>
    <property type="match status" value="1"/>
</dbReference>
<dbReference type="InterPro" id="IPR006094">
    <property type="entry name" value="Oxid_FAD_bind_N"/>
</dbReference>
<dbReference type="Gene3D" id="3.30.465.10">
    <property type="match status" value="1"/>
</dbReference>
<gene>
    <name evidence="4" type="ORF">PG999_011008</name>
</gene>
<dbReference type="GO" id="GO:0071949">
    <property type="term" value="F:FAD binding"/>
    <property type="evidence" value="ECO:0007669"/>
    <property type="project" value="InterPro"/>
</dbReference>
<dbReference type="Proteomes" id="UP001392437">
    <property type="component" value="Unassembled WGS sequence"/>
</dbReference>
<dbReference type="AlphaFoldDB" id="A0AAW0QLN8"/>
<dbReference type="PANTHER" id="PTHR13878:SF91">
    <property type="entry name" value="FAD BINDING DOMAIN PROTEIN (AFU_ORTHOLOGUE AFUA_6G12070)-RELATED"/>
    <property type="match status" value="1"/>
</dbReference>
<name>A0AAW0QLN8_9PEZI</name>
<dbReference type="InterPro" id="IPR036318">
    <property type="entry name" value="FAD-bd_PCMH-like_sf"/>
</dbReference>
<accession>A0AAW0QLN8</accession>
<comment type="caution">
    <text evidence="4">The sequence shown here is derived from an EMBL/GenBank/DDBJ whole genome shotgun (WGS) entry which is preliminary data.</text>
</comment>
<organism evidence="4 5">
    <name type="scientific">Apiospora kogelbergensis</name>
    <dbReference type="NCBI Taxonomy" id="1337665"/>
    <lineage>
        <taxon>Eukaryota</taxon>
        <taxon>Fungi</taxon>
        <taxon>Dikarya</taxon>
        <taxon>Ascomycota</taxon>
        <taxon>Pezizomycotina</taxon>
        <taxon>Sordariomycetes</taxon>
        <taxon>Xylariomycetidae</taxon>
        <taxon>Amphisphaeriales</taxon>
        <taxon>Apiosporaceae</taxon>
        <taxon>Apiospora</taxon>
    </lineage>
</organism>
<dbReference type="SUPFAM" id="SSF56176">
    <property type="entry name" value="FAD-binding/transporter-associated domain-like"/>
    <property type="match status" value="1"/>
</dbReference>
<comment type="similarity">
    <text evidence="1">Belongs to the oxygen-dependent FAD-linked oxidoreductase family.</text>
</comment>
<dbReference type="InterPro" id="IPR050432">
    <property type="entry name" value="FAD-linked_Oxidoreductases_BP"/>
</dbReference>
<evidence type="ECO:0000313" key="5">
    <source>
        <dbReference type="Proteomes" id="UP001392437"/>
    </source>
</evidence>
<evidence type="ECO:0000256" key="1">
    <source>
        <dbReference type="ARBA" id="ARBA00005466"/>
    </source>
</evidence>
<evidence type="ECO:0000259" key="3">
    <source>
        <dbReference type="PROSITE" id="PS51387"/>
    </source>
</evidence>
<keyword evidence="2" id="KW-0560">Oxidoreductase</keyword>